<dbReference type="InterPro" id="IPR015946">
    <property type="entry name" value="KH_dom-like_a/b"/>
</dbReference>
<dbReference type="Pfam" id="PF02566">
    <property type="entry name" value="OsmC"/>
    <property type="match status" value="1"/>
</dbReference>
<name>A0A936F5Y9_9BACT</name>
<dbReference type="AlphaFoldDB" id="A0A936F5Y9"/>
<proteinExistence type="predicted"/>
<dbReference type="SUPFAM" id="SSF82784">
    <property type="entry name" value="OsmC-like"/>
    <property type="match status" value="1"/>
</dbReference>
<dbReference type="Gene3D" id="3.30.300.20">
    <property type="match status" value="1"/>
</dbReference>
<dbReference type="EMBL" id="JADKCH010000028">
    <property type="protein sequence ID" value="MBK8573707.1"/>
    <property type="molecule type" value="Genomic_DNA"/>
</dbReference>
<dbReference type="InterPro" id="IPR052924">
    <property type="entry name" value="OsmC/Ohr_hydroprdx_reductase"/>
</dbReference>
<dbReference type="Proteomes" id="UP000709959">
    <property type="component" value="Unassembled WGS sequence"/>
</dbReference>
<protein>
    <submittedName>
        <fullName evidence="1">OsmC family protein</fullName>
    </submittedName>
</protein>
<reference evidence="1 2" key="1">
    <citation type="submission" date="2020-10" db="EMBL/GenBank/DDBJ databases">
        <title>Connecting structure to function with the recovery of over 1000 high-quality activated sludge metagenome-assembled genomes encoding full-length rRNA genes using long-read sequencing.</title>
        <authorList>
            <person name="Singleton C.M."/>
            <person name="Petriglieri F."/>
            <person name="Kristensen J.M."/>
            <person name="Kirkegaard R.H."/>
            <person name="Michaelsen T.Y."/>
            <person name="Andersen M.H."/>
            <person name="Karst S.M."/>
            <person name="Dueholm M.S."/>
            <person name="Nielsen P.H."/>
            <person name="Albertsen M."/>
        </authorList>
    </citation>
    <scope>NUCLEOTIDE SEQUENCE [LARGE SCALE GENOMIC DNA]</scope>
    <source>
        <strain evidence="1">OdNE_18-Q3-R46-58_MAXAC.008</strain>
    </source>
</reference>
<dbReference type="InterPro" id="IPR036102">
    <property type="entry name" value="OsmC/Ohrsf"/>
</dbReference>
<accession>A0A936F5Y9</accession>
<evidence type="ECO:0000313" key="2">
    <source>
        <dbReference type="Proteomes" id="UP000709959"/>
    </source>
</evidence>
<dbReference type="PANTHER" id="PTHR35368:SF1">
    <property type="entry name" value="HYDROPEROXIDE REDUCTASE"/>
    <property type="match status" value="1"/>
</dbReference>
<organism evidence="1 2">
    <name type="scientific">Candidatus Geothrix odensensis</name>
    <dbReference type="NCBI Taxonomy" id="2954440"/>
    <lineage>
        <taxon>Bacteria</taxon>
        <taxon>Pseudomonadati</taxon>
        <taxon>Acidobacteriota</taxon>
        <taxon>Holophagae</taxon>
        <taxon>Holophagales</taxon>
        <taxon>Holophagaceae</taxon>
        <taxon>Geothrix</taxon>
    </lineage>
</organism>
<evidence type="ECO:0000313" key="1">
    <source>
        <dbReference type="EMBL" id="MBK8573707.1"/>
    </source>
</evidence>
<dbReference type="PANTHER" id="PTHR35368">
    <property type="entry name" value="HYDROPEROXIDE REDUCTASE"/>
    <property type="match status" value="1"/>
</dbReference>
<sequence>MGNTATMHNGVNVEELGALVSRVQANPALGKFQFRSKARWINRAHSQSTFDSLYGVGVNHKRATPLFQECDEPAALLGTDLAPNAGEAVLHALSSCMSVTYAYTAAAMGIDISSLSFELETDTDLRGFMELDKNVRPGLSQIRVKVNLACNGTPKQIEELHAQVLRTSPIYDTLRNPVDIKVSTG</sequence>
<comment type="caution">
    <text evidence="1">The sequence shown here is derived from an EMBL/GenBank/DDBJ whole genome shotgun (WGS) entry which is preliminary data.</text>
</comment>
<gene>
    <name evidence="1" type="ORF">IPN91_14030</name>
</gene>
<dbReference type="InterPro" id="IPR003718">
    <property type="entry name" value="OsmC/Ohr_fam"/>
</dbReference>